<evidence type="ECO:0000313" key="6">
    <source>
        <dbReference type="Proteomes" id="UP000784294"/>
    </source>
</evidence>
<dbReference type="GO" id="GO:0008180">
    <property type="term" value="C:COP9 signalosome"/>
    <property type="evidence" value="ECO:0007669"/>
    <property type="project" value="UniProtKB-UniRule"/>
</dbReference>
<proteinExistence type="inferred from homology"/>
<protein>
    <recommendedName>
        <fullName evidence="2 3">COP9 signalosome complex subunit 6</fullName>
    </recommendedName>
</protein>
<dbReference type="GO" id="GO:0008237">
    <property type="term" value="F:metallopeptidase activity"/>
    <property type="evidence" value="ECO:0007669"/>
    <property type="project" value="InterPro"/>
</dbReference>
<sequence length="187" mass="21070">MDLPITSGSIIVLLHPLVVLNISEHWTRTKVALNSTEVSVYGVLLGKQQGHHVEIFNSFELLINENNMTVDNEFFVTRESQSKQVYPDLDLIGWYTTGGKITEQDELFNQQMQELNESLLVLKLDPLQRGGEQLPVRIYESVVDNDGKIHFRQVPYTLATDEAERIGVDHVARVSVSNTGMSSSMVI</sequence>
<name>A0A3S5AU60_9PLAT</name>
<dbReference type="InterPro" id="IPR033859">
    <property type="entry name" value="MPN_CSN6"/>
</dbReference>
<evidence type="ECO:0000259" key="4">
    <source>
        <dbReference type="PROSITE" id="PS50249"/>
    </source>
</evidence>
<feature type="domain" description="MPN" evidence="4">
    <location>
        <begin position="12"/>
        <end position="145"/>
    </location>
</feature>
<comment type="similarity">
    <text evidence="1 3">Belongs to the peptidase M67A family. CSN6 subfamily.</text>
</comment>
<dbReference type="PANTHER" id="PTHR10540:SF8">
    <property type="entry name" value="COP9 SIGNALOSOME COMPLEX SUBUNIT 6"/>
    <property type="match status" value="1"/>
</dbReference>
<gene>
    <name evidence="5" type="ORF">PXEA_LOCUS25534</name>
</gene>
<dbReference type="InterPro" id="IPR000555">
    <property type="entry name" value="JAMM/MPN+_dom"/>
</dbReference>
<evidence type="ECO:0000313" key="5">
    <source>
        <dbReference type="EMBL" id="VEL32094.1"/>
    </source>
</evidence>
<reference evidence="5" key="1">
    <citation type="submission" date="2018-11" db="EMBL/GenBank/DDBJ databases">
        <authorList>
            <consortium name="Pathogen Informatics"/>
        </authorList>
    </citation>
    <scope>NUCLEOTIDE SEQUENCE</scope>
</reference>
<dbReference type="PROSITE" id="PS50249">
    <property type="entry name" value="MPN"/>
    <property type="match status" value="1"/>
</dbReference>
<dbReference type="OrthoDB" id="1378at2759"/>
<keyword evidence="3" id="KW-0736">Signalosome</keyword>
<dbReference type="Pfam" id="PF01398">
    <property type="entry name" value="JAB"/>
    <property type="match status" value="1"/>
</dbReference>
<comment type="subcellular location">
    <subcellularLocation>
        <location evidence="3">Cytoplasm</location>
    </subcellularLocation>
    <subcellularLocation>
        <location evidence="3">Nucleus</location>
    </subcellularLocation>
</comment>
<dbReference type="Gene3D" id="3.40.140.10">
    <property type="entry name" value="Cytidine Deaminase, domain 2"/>
    <property type="match status" value="1"/>
</dbReference>
<keyword evidence="6" id="KW-1185">Reference proteome</keyword>
<accession>A0A3S5AU60</accession>
<dbReference type="PANTHER" id="PTHR10540">
    <property type="entry name" value="EUKARYOTIC TRANSLATION INITIATION FACTOR 3 SUBUNIT F-RELATED"/>
    <property type="match status" value="1"/>
</dbReference>
<dbReference type="Proteomes" id="UP000784294">
    <property type="component" value="Unassembled WGS sequence"/>
</dbReference>
<comment type="caution">
    <text evidence="5">The sequence shown here is derived from an EMBL/GenBank/DDBJ whole genome shotgun (WGS) entry which is preliminary data.</text>
</comment>
<evidence type="ECO:0000256" key="3">
    <source>
        <dbReference type="RuleBase" id="RU367006"/>
    </source>
</evidence>
<dbReference type="CDD" id="cd08063">
    <property type="entry name" value="MPN_CSN6"/>
    <property type="match status" value="1"/>
</dbReference>
<dbReference type="EMBL" id="CAAALY010130127">
    <property type="protein sequence ID" value="VEL32094.1"/>
    <property type="molecule type" value="Genomic_DNA"/>
</dbReference>
<comment type="function">
    <text evidence="3">Component of the COP9 signalosome complex (CSN), a complex involved in various cellular and developmental processes.</text>
</comment>
<keyword evidence="3" id="KW-0963">Cytoplasm</keyword>
<dbReference type="GO" id="GO:0000338">
    <property type="term" value="P:protein deneddylation"/>
    <property type="evidence" value="ECO:0007669"/>
    <property type="project" value="InterPro"/>
</dbReference>
<dbReference type="SMART" id="SM00232">
    <property type="entry name" value="JAB_MPN"/>
    <property type="match status" value="1"/>
</dbReference>
<evidence type="ECO:0000256" key="1">
    <source>
        <dbReference type="ARBA" id="ARBA00010893"/>
    </source>
</evidence>
<dbReference type="InterPro" id="IPR037518">
    <property type="entry name" value="MPN"/>
</dbReference>
<keyword evidence="3" id="KW-0539">Nucleus</keyword>
<dbReference type="AlphaFoldDB" id="A0A3S5AU60"/>
<dbReference type="GO" id="GO:0005737">
    <property type="term" value="C:cytoplasm"/>
    <property type="evidence" value="ECO:0007669"/>
    <property type="project" value="UniProtKB-SubCell"/>
</dbReference>
<organism evidence="5 6">
    <name type="scientific">Protopolystoma xenopodis</name>
    <dbReference type="NCBI Taxonomy" id="117903"/>
    <lineage>
        <taxon>Eukaryota</taxon>
        <taxon>Metazoa</taxon>
        <taxon>Spiralia</taxon>
        <taxon>Lophotrochozoa</taxon>
        <taxon>Platyhelminthes</taxon>
        <taxon>Monogenea</taxon>
        <taxon>Polyopisthocotylea</taxon>
        <taxon>Polystomatidea</taxon>
        <taxon>Polystomatidae</taxon>
        <taxon>Protopolystoma</taxon>
    </lineage>
</organism>
<evidence type="ECO:0000256" key="2">
    <source>
        <dbReference type="ARBA" id="ARBA00014871"/>
    </source>
</evidence>